<proteinExistence type="predicted"/>
<dbReference type="RefSeq" id="WP_011389249.1">
    <property type="nucleotide sequence ID" value="NC_007643.1"/>
</dbReference>
<feature type="transmembrane region" description="Helical" evidence="1">
    <location>
        <begin position="117"/>
        <end position="134"/>
    </location>
</feature>
<dbReference type="PATRIC" id="fig|269796.9.peg.1567"/>
<feature type="transmembrane region" description="Helical" evidence="1">
    <location>
        <begin position="94"/>
        <end position="110"/>
    </location>
</feature>
<feature type="transmembrane region" description="Helical" evidence="1">
    <location>
        <begin position="30"/>
        <end position="51"/>
    </location>
</feature>
<name>Q2RU99_RHORT</name>
<dbReference type="EMBL" id="CP000230">
    <property type="protein sequence ID" value="ABC22296.1"/>
    <property type="molecule type" value="Genomic_DNA"/>
</dbReference>
<feature type="transmembrane region" description="Helical" evidence="1">
    <location>
        <begin position="343"/>
        <end position="366"/>
    </location>
</feature>
<sequence length="441" mass="46157">MSVLAVIYLLMAELSDLVAAIVLATTEWEGIGALLTSRHLLVFALFAVGFLRPDLPPMLRWSCGVYLGVIGLYVLASLGGEAGIGLVVRSAAKLALPAVLVVAGFAALRTARALRRYMVVLVCFGLASMVFGLWERQHTGFWTDFVEYGEYLSTTKDVLSGFRPDVFLPFNFYGYDQSEGLGLARRAAGLVASPLAQGTLLAFCALIGFAGLRTRSPWIGGLVLCLLGYGVYASGTRGALLMLVIALPLFIVLTQANLGRLGRDGVLLALGFAASFQALAAIYGYTVEMEDGSTIGHLWALQDNFLNAGSVLVIGDGLGAAGTLAASANLEITGGLEGAVFSALYQIGGPGALAFLWVYGAVIVLLFRRRQPGPPGEVAAAMVAFAVGASTSLVISDSLMSLSGMAPFWLAAGGVIASVAEPVRRRPDPVEAQGEVGERVA</sequence>
<feature type="transmembrane region" description="Helical" evidence="1">
    <location>
        <begin position="378"/>
        <end position="396"/>
    </location>
</feature>
<gene>
    <name evidence="2" type="ordered locus">Rru_A1495</name>
</gene>
<dbReference type="eggNOG" id="ENOG5033PJR">
    <property type="taxonomic scope" value="Bacteria"/>
</dbReference>
<keyword evidence="1" id="KW-1133">Transmembrane helix</keyword>
<feature type="transmembrane region" description="Helical" evidence="1">
    <location>
        <begin position="239"/>
        <end position="258"/>
    </location>
</feature>
<dbReference type="KEGG" id="rru:Rru_A1495"/>
<feature type="transmembrane region" description="Helical" evidence="1">
    <location>
        <begin position="63"/>
        <end position="88"/>
    </location>
</feature>
<dbReference type="HOGENOM" id="CLU_637459_0_0_5"/>
<evidence type="ECO:0000313" key="2">
    <source>
        <dbReference type="EMBL" id="ABC22296.1"/>
    </source>
</evidence>
<evidence type="ECO:0000313" key="3">
    <source>
        <dbReference type="Proteomes" id="UP000001929"/>
    </source>
</evidence>
<keyword evidence="3" id="KW-1185">Reference proteome</keyword>
<dbReference type="Proteomes" id="UP000001929">
    <property type="component" value="Chromosome"/>
</dbReference>
<feature type="transmembrane region" description="Helical" evidence="1">
    <location>
        <begin position="265"/>
        <end position="285"/>
    </location>
</feature>
<evidence type="ECO:0000256" key="1">
    <source>
        <dbReference type="SAM" id="Phobius"/>
    </source>
</evidence>
<organism evidence="2 3">
    <name type="scientific">Rhodospirillum rubrum (strain ATCC 11170 / ATH 1.1.1 / DSM 467 / LMG 4362 / NCIMB 8255 / S1)</name>
    <dbReference type="NCBI Taxonomy" id="269796"/>
    <lineage>
        <taxon>Bacteria</taxon>
        <taxon>Pseudomonadati</taxon>
        <taxon>Pseudomonadota</taxon>
        <taxon>Alphaproteobacteria</taxon>
        <taxon>Rhodospirillales</taxon>
        <taxon>Rhodospirillaceae</taxon>
        <taxon>Rhodospirillum</taxon>
    </lineage>
</organism>
<protein>
    <submittedName>
        <fullName evidence="2">Uncharacterized protein</fullName>
    </submittedName>
</protein>
<dbReference type="EnsemblBacteria" id="ABC22296">
    <property type="protein sequence ID" value="ABC22296"/>
    <property type="gene ID" value="Rru_A1495"/>
</dbReference>
<keyword evidence="1" id="KW-0472">Membrane</keyword>
<accession>Q2RU99</accession>
<reference evidence="2 3" key="1">
    <citation type="journal article" date="2011" name="Stand. Genomic Sci.">
        <title>Complete genome sequence of Rhodospirillum rubrum type strain (S1).</title>
        <authorList>
            <person name="Munk A.C."/>
            <person name="Copeland A."/>
            <person name="Lucas S."/>
            <person name="Lapidus A."/>
            <person name="Del Rio T.G."/>
            <person name="Barry K."/>
            <person name="Detter J.C."/>
            <person name="Hammon N."/>
            <person name="Israni S."/>
            <person name="Pitluck S."/>
            <person name="Brettin T."/>
            <person name="Bruce D."/>
            <person name="Han C."/>
            <person name="Tapia R."/>
            <person name="Gilna P."/>
            <person name="Schmutz J."/>
            <person name="Larimer F."/>
            <person name="Land M."/>
            <person name="Kyrpides N.C."/>
            <person name="Mavromatis K."/>
            <person name="Richardson P."/>
            <person name="Rohde M."/>
            <person name="Goker M."/>
            <person name="Klenk H.P."/>
            <person name="Zhang Y."/>
            <person name="Roberts G.P."/>
            <person name="Reslewic S."/>
            <person name="Schwartz D.C."/>
        </authorList>
    </citation>
    <scope>NUCLEOTIDE SEQUENCE [LARGE SCALE GENOMIC DNA]</scope>
    <source>
        <strain evidence="3">ATCC 11170 / ATH 1.1.1 / DSM 467 / LMG 4362 / NCIMB 8255 / S1</strain>
    </source>
</reference>
<dbReference type="AlphaFoldDB" id="Q2RU99"/>
<feature type="transmembrane region" description="Helical" evidence="1">
    <location>
        <begin position="187"/>
        <end position="209"/>
    </location>
</feature>
<dbReference type="STRING" id="269796.Rru_A1495"/>
<keyword evidence="1" id="KW-0812">Transmembrane</keyword>